<dbReference type="EMBL" id="LCUC01000238">
    <property type="protein sequence ID" value="KKY33577.1"/>
    <property type="molecule type" value="Genomic_DNA"/>
</dbReference>
<dbReference type="Proteomes" id="UP000034680">
    <property type="component" value="Unassembled WGS sequence"/>
</dbReference>
<dbReference type="OrthoDB" id="5291055at2759"/>
<comment type="caution">
    <text evidence="1">The sequence shown here is derived from an EMBL/GenBank/DDBJ whole genome shotgun (WGS) entry which is preliminary data.</text>
</comment>
<dbReference type="PANTHER" id="PTHR36847:SF1">
    <property type="entry name" value="AMIDOLIGASE ENZYME"/>
    <property type="match status" value="1"/>
</dbReference>
<dbReference type="Pfam" id="PF12224">
    <property type="entry name" value="Amidoligase_2"/>
    <property type="match status" value="1"/>
</dbReference>
<organism evidence="1 2">
    <name type="scientific">Diaporthe ampelina</name>
    <dbReference type="NCBI Taxonomy" id="1214573"/>
    <lineage>
        <taxon>Eukaryota</taxon>
        <taxon>Fungi</taxon>
        <taxon>Dikarya</taxon>
        <taxon>Ascomycota</taxon>
        <taxon>Pezizomycotina</taxon>
        <taxon>Sordariomycetes</taxon>
        <taxon>Sordariomycetidae</taxon>
        <taxon>Diaporthales</taxon>
        <taxon>Diaporthaceae</taxon>
        <taxon>Diaporthe</taxon>
    </lineage>
</organism>
<name>A0A0G2FGE3_9PEZI</name>
<evidence type="ECO:0000313" key="2">
    <source>
        <dbReference type="Proteomes" id="UP000034680"/>
    </source>
</evidence>
<accession>A0A0G2FGE3</accession>
<reference evidence="1 2" key="1">
    <citation type="submission" date="2015-05" db="EMBL/GenBank/DDBJ databases">
        <title>Distinctive expansion of gene families associated with plant cell wall degradation and secondary metabolism in the genomes of grapevine trunk pathogens.</title>
        <authorList>
            <person name="Lawrence D.P."/>
            <person name="Travadon R."/>
            <person name="Rolshausen P.E."/>
            <person name="Baumgartner K."/>
        </authorList>
    </citation>
    <scope>NUCLEOTIDE SEQUENCE [LARGE SCALE GENOMIC DNA]</scope>
    <source>
        <strain evidence="1">DA912</strain>
    </source>
</reference>
<dbReference type="STRING" id="1214573.A0A0G2FGE3"/>
<dbReference type="AlphaFoldDB" id="A0A0G2FGE3"/>
<reference evidence="1 2" key="2">
    <citation type="submission" date="2015-05" db="EMBL/GenBank/DDBJ databases">
        <authorList>
            <person name="Morales-Cruz A."/>
            <person name="Amrine K.C."/>
            <person name="Cantu D."/>
        </authorList>
    </citation>
    <scope>NUCLEOTIDE SEQUENCE [LARGE SCALE GENOMIC DNA]</scope>
    <source>
        <strain evidence="1">DA912</strain>
    </source>
</reference>
<keyword evidence="2" id="KW-1185">Reference proteome</keyword>
<gene>
    <name evidence="1" type="ORF">UCDDA912_g06478</name>
</gene>
<dbReference type="PANTHER" id="PTHR36847">
    <property type="entry name" value="AMIDOLIGASE ENZYME"/>
    <property type="match status" value="1"/>
</dbReference>
<evidence type="ECO:0000313" key="1">
    <source>
        <dbReference type="EMBL" id="KKY33577.1"/>
    </source>
</evidence>
<sequence length="236" mass="27199">MRVKGDPRYRSGYSIALWTIERDGSIRKDNGRQVSMEIVSPIMVYDMTELWRDAVKSMYRKAAASMSICWNMKDLRALSKAIVYFEPCLQNLLPSHRAQRNSHCKQNYTENPYLSSEDIGRCFEIINNMSGIADLKSVMNCDRTGGHTRYYAWNFTNLSWNVQKQEVDGTVEYRNPPYANNADTCLAWMELALTFVSAARKAAAHGTKIRQRFSRDLPGLREFLDYGAVQWTHSPK</sequence>
<proteinExistence type="predicted"/>
<protein>
    <submittedName>
        <fullName evidence="1">Uncharacterized protein</fullName>
    </submittedName>
</protein>
<dbReference type="InterPro" id="IPR022025">
    <property type="entry name" value="Amidoligase_2"/>
</dbReference>